<comment type="caution">
    <text evidence="3">The sequence shown here is derived from an EMBL/GenBank/DDBJ whole genome shotgun (WGS) entry which is preliminary data.</text>
</comment>
<accession>A0ABS5PLA5</accession>
<name>A0ABS5PLA5_9FIRM</name>
<feature type="domain" description="Helix-turn-helix type 11" evidence="1">
    <location>
        <begin position="8"/>
        <end position="60"/>
    </location>
</feature>
<evidence type="ECO:0000313" key="4">
    <source>
        <dbReference type="Proteomes" id="UP000746471"/>
    </source>
</evidence>
<dbReference type="PROSITE" id="PS52050">
    <property type="entry name" value="WYL"/>
    <property type="match status" value="1"/>
</dbReference>
<dbReference type="PANTHER" id="PTHR34580:SF1">
    <property type="entry name" value="PROTEIN PAFC"/>
    <property type="match status" value="1"/>
</dbReference>
<dbReference type="Gene3D" id="1.10.10.10">
    <property type="entry name" value="Winged helix-like DNA-binding domain superfamily/Winged helix DNA-binding domain"/>
    <property type="match status" value="1"/>
</dbReference>
<dbReference type="SUPFAM" id="SSF46785">
    <property type="entry name" value="Winged helix' DNA-binding domain"/>
    <property type="match status" value="1"/>
</dbReference>
<dbReference type="InterPro" id="IPR036388">
    <property type="entry name" value="WH-like_DNA-bd_sf"/>
</dbReference>
<dbReference type="Proteomes" id="UP000746471">
    <property type="component" value="Unassembled WGS sequence"/>
</dbReference>
<evidence type="ECO:0000259" key="2">
    <source>
        <dbReference type="Pfam" id="PF13280"/>
    </source>
</evidence>
<keyword evidence="4" id="KW-1185">Reference proteome</keyword>
<protein>
    <submittedName>
        <fullName evidence="3">Transcriptional regulator</fullName>
    </submittedName>
</protein>
<dbReference type="Pfam" id="PF08279">
    <property type="entry name" value="HTH_11"/>
    <property type="match status" value="1"/>
</dbReference>
<feature type="domain" description="WYL" evidence="2">
    <location>
        <begin position="143"/>
        <end position="206"/>
    </location>
</feature>
<gene>
    <name evidence="3" type="ORF">KHM83_00615</name>
</gene>
<proteinExistence type="predicted"/>
<dbReference type="InterPro" id="IPR026881">
    <property type="entry name" value="WYL_dom"/>
</dbReference>
<dbReference type="InterPro" id="IPR036390">
    <property type="entry name" value="WH_DNA-bd_sf"/>
</dbReference>
<dbReference type="Pfam" id="PF13280">
    <property type="entry name" value="WYL"/>
    <property type="match status" value="1"/>
</dbReference>
<evidence type="ECO:0000313" key="3">
    <source>
        <dbReference type="EMBL" id="MBS7525169.1"/>
    </source>
</evidence>
<dbReference type="InterPro" id="IPR051534">
    <property type="entry name" value="CBASS_pafABC_assoc_protein"/>
</dbReference>
<organism evidence="3 4">
    <name type="scientific">Fusibacter paucivorans</name>
    <dbReference type="NCBI Taxonomy" id="76009"/>
    <lineage>
        <taxon>Bacteria</taxon>
        <taxon>Bacillati</taxon>
        <taxon>Bacillota</taxon>
        <taxon>Clostridia</taxon>
        <taxon>Eubacteriales</taxon>
        <taxon>Eubacteriales Family XII. Incertae Sedis</taxon>
        <taxon>Fusibacter</taxon>
    </lineage>
</organism>
<sequence>MGALTKALKLLDILQDSDYVYSSTELSKALNISERQVRSYIKELRDYGIDIQSEKSWGGGYLCRETYIRIPNIVTNEEMKAMTMAKRYFDDNLVLENKAHFDTLFYKIRKRNRLFLSDPNRIKFKSQFPNAQKTKEQLYQPIILSAIDDCHKVEMVYFSNKSRQNQIRVVHPYALTFYKDAFYIHGYCEKASDYRTFKMIRIQGLKPLSDMFKRQKSIEQKIEDGAETQGLYCEDVFRLKAYFHYPFNAYVQEIEIGKEQHCEVIDDEVVYVEATLNNWTETISWLHNFSYYCEVIEPVEMRLAMIEDIQKNLDIYNQ</sequence>
<evidence type="ECO:0000259" key="1">
    <source>
        <dbReference type="Pfam" id="PF08279"/>
    </source>
</evidence>
<dbReference type="InterPro" id="IPR013196">
    <property type="entry name" value="HTH_11"/>
</dbReference>
<reference evidence="3 4" key="1">
    <citation type="submission" date="2021-05" db="EMBL/GenBank/DDBJ databases">
        <title>Fusibacter ferrireducens sp. nov., an anaerobic, sulfur- and Fe-reducing bacterium isolated from the mangrove sediment.</title>
        <authorList>
            <person name="Qiu D."/>
        </authorList>
    </citation>
    <scope>NUCLEOTIDE SEQUENCE [LARGE SCALE GENOMIC DNA]</scope>
    <source>
        <strain evidence="3 4">DSM 12116</strain>
    </source>
</reference>
<dbReference type="EMBL" id="JAHBCL010000001">
    <property type="protein sequence ID" value="MBS7525169.1"/>
    <property type="molecule type" value="Genomic_DNA"/>
</dbReference>
<dbReference type="PANTHER" id="PTHR34580">
    <property type="match status" value="1"/>
</dbReference>
<dbReference type="RefSeq" id="WP_213234953.1">
    <property type="nucleotide sequence ID" value="NZ_JAHBCL010000001.1"/>
</dbReference>